<feature type="signal peptide" evidence="1">
    <location>
        <begin position="1"/>
        <end position="22"/>
    </location>
</feature>
<organism evidence="2 3">
    <name type="scientific">Monilinia vaccinii-corymbosi</name>
    <dbReference type="NCBI Taxonomy" id="61207"/>
    <lineage>
        <taxon>Eukaryota</taxon>
        <taxon>Fungi</taxon>
        <taxon>Dikarya</taxon>
        <taxon>Ascomycota</taxon>
        <taxon>Pezizomycotina</taxon>
        <taxon>Leotiomycetes</taxon>
        <taxon>Helotiales</taxon>
        <taxon>Sclerotiniaceae</taxon>
        <taxon>Monilinia</taxon>
    </lineage>
</organism>
<name>A0A8A3PBK4_9HELO</name>
<dbReference type="EMBL" id="CP063407">
    <property type="protein sequence ID" value="QSZ32467.1"/>
    <property type="molecule type" value="Genomic_DNA"/>
</dbReference>
<feature type="chain" id="PRO_5032774925" evidence="1">
    <location>
        <begin position="23"/>
        <end position="154"/>
    </location>
</feature>
<gene>
    <name evidence="2" type="ORF">DSL72_002041</name>
</gene>
<sequence>MYAQYLIAFTAIFAAMFNLCAGFYIPEQSASDATTLPLAPRQEGFTYCVPNQAGKCIIAYLVTPGAKSPIRIELFTSDCQNMIGGKYSIDENASPNDIETTSYATSPTTKFTVKHAKEDKPADIKADGTKMVDWVRADREGKRIWTTNFVCHML</sequence>
<dbReference type="OrthoDB" id="3484999at2759"/>
<accession>A0A8A3PBK4</accession>
<evidence type="ECO:0000313" key="3">
    <source>
        <dbReference type="Proteomes" id="UP000672032"/>
    </source>
</evidence>
<evidence type="ECO:0000256" key="1">
    <source>
        <dbReference type="SAM" id="SignalP"/>
    </source>
</evidence>
<evidence type="ECO:0000313" key="2">
    <source>
        <dbReference type="EMBL" id="QSZ32467.1"/>
    </source>
</evidence>
<proteinExistence type="predicted"/>
<dbReference type="Proteomes" id="UP000672032">
    <property type="component" value="Chromosome 3"/>
</dbReference>
<dbReference type="AlphaFoldDB" id="A0A8A3PBK4"/>
<keyword evidence="3" id="KW-1185">Reference proteome</keyword>
<keyword evidence="1" id="KW-0732">Signal</keyword>
<reference evidence="2" key="1">
    <citation type="submission" date="2020-10" db="EMBL/GenBank/DDBJ databases">
        <title>Genome Sequence of Monilinia vaccinii-corymbosi Sheds Light on Mummy Berry Disease Infection of Blueberry and Mating Type.</title>
        <authorList>
            <person name="Yow A.G."/>
            <person name="Zhang Y."/>
            <person name="Bansal K."/>
            <person name="Eacker S.M."/>
            <person name="Sullivan S."/>
            <person name="Liachko I."/>
            <person name="Cubeta M.A."/>
            <person name="Rollins J.A."/>
            <person name="Ashrafi H."/>
        </authorList>
    </citation>
    <scope>NUCLEOTIDE SEQUENCE</scope>
    <source>
        <strain evidence="2">RL-1</strain>
    </source>
</reference>
<protein>
    <submittedName>
        <fullName evidence="2">Uncharacterized protein</fullName>
    </submittedName>
</protein>